<dbReference type="EMBL" id="JAMZFW010000023">
    <property type="protein sequence ID" value="MCP1103356.1"/>
    <property type="molecule type" value="Genomic_DNA"/>
</dbReference>
<dbReference type="Gene3D" id="3.20.20.70">
    <property type="entry name" value="Aldolase class I"/>
    <property type="match status" value="1"/>
</dbReference>
<comment type="cofactor">
    <cofactor evidence="1">
        <name>[4Fe-4S] cluster</name>
        <dbReference type="ChEBI" id="CHEBI:49883"/>
    </cofactor>
</comment>
<dbReference type="Proteomes" id="UP001523566">
    <property type="component" value="Unassembled WGS sequence"/>
</dbReference>
<dbReference type="PANTHER" id="PTHR43273:SF3">
    <property type="entry name" value="ANAEROBIC SULFATASE-MATURATING ENZYME HOMOLOG ASLB-RELATED"/>
    <property type="match status" value="1"/>
</dbReference>
<protein>
    <submittedName>
        <fullName evidence="2">SPASM domain-containing protein</fullName>
    </submittedName>
</protein>
<evidence type="ECO:0000313" key="3">
    <source>
        <dbReference type="Proteomes" id="UP001523566"/>
    </source>
</evidence>
<organism evidence="2 3">
    <name type="scientific">Aequitasia blattaphilus</name>
    <dbReference type="NCBI Taxonomy" id="2949332"/>
    <lineage>
        <taxon>Bacteria</taxon>
        <taxon>Bacillati</taxon>
        <taxon>Bacillota</taxon>
        <taxon>Clostridia</taxon>
        <taxon>Lachnospirales</taxon>
        <taxon>Lachnospiraceae</taxon>
        <taxon>Aequitasia</taxon>
    </lineage>
</organism>
<dbReference type="NCBIfam" id="TIGR04085">
    <property type="entry name" value="rSAM_more_4Fe4S"/>
    <property type="match status" value="1"/>
</dbReference>
<dbReference type="SUPFAM" id="SSF102114">
    <property type="entry name" value="Radical SAM enzymes"/>
    <property type="match status" value="1"/>
</dbReference>
<reference evidence="2 3" key="1">
    <citation type="journal article" date="2022" name="Genome Biol. Evol.">
        <title>Host diet, physiology and behaviors set the stage for Lachnospiraceae cladogenesis.</title>
        <authorList>
            <person name="Vera-Ponce De Leon A."/>
            <person name="Schneider M."/>
            <person name="Jahnes B.C."/>
            <person name="Sadowski V."/>
            <person name="Camuy-Velez L.A."/>
            <person name="Duan J."/>
            <person name="Sabree Z.L."/>
        </authorList>
    </citation>
    <scope>NUCLEOTIDE SEQUENCE [LARGE SCALE GENOMIC DNA]</scope>
    <source>
        <strain evidence="2 3">PAL113</strain>
    </source>
</reference>
<comment type="caution">
    <text evidence="2">The sequence shown here is derived from an EMBL/GenBank/DDBJ whole genome shotgun (WGS) entry which is preliminary data.</text>
</comment>
<proteinExistence type="predicted"/>
<dbReference type="InterPro" id="IPR058240">
    <property type="entry name" value="rSAM_sf"/>
</dbReference>
<gene>
    <name evidence="2" type="ORF">NK125_13165</name>
</gene>
<dbReference type="InterPro" id="IPR023885">
    <property type="entry name" value="4Fe4S-binding_SPASM_dom"/>
</dbReference>
<keyword evidence="3" id="KW-1185">Reference proteome</keyword>
<accession>A0ABT1EEU7</accession>
<sequence length="330" mass="37989">MSDEIGYKAINLAFEKGKLHKDNTLWIDFVGGETFLDFQMLQTMVSYVEAKNKDYGYSLLFSTTTNATIFNQDILNYLIEKEFTLKISIDGDQETHDMNRVTTSGAGSFDIILKNLKYIKEFEERTGKVVQVTNVVTENNYKKYYESLVFLTQELGLRYIDTGVDLSIKWTDEQIAVLEKEIERSFDYFIDCAKNNQGFRWEFADKVVNLKKQERKKFYSCGAGIVSSYVRTDGGVYACPGYLDSSVELGNVTKKIEKERIRKLVNFRGIDNPKCESCDISQYCVEQSCIMQNLAGTGDVNKPLKIFCKMRKLMHKIHVDNEEIISHLVM</sequence>
<evidence type="ECO:0000313" key="2">
    <source>
        <dbReference type="EMBL" id="MCP1103356.1"/>
    </source>
</evidence>
<name>A0ABT1EEU7_9FIRM</name>
<dbReference type="InterPro" id="IPR013785">
    <property type="entry name" value="Aldolase_TIM"/>
</dbReference>
<dbReference type="PANTHER" id="PTHR43273">
    <property type="entry name" value="ANAEROBIC SULFATASE-MATURATING ENZYME HOMOLOG ASLB-RELATED"/>
    <property type="match status" value="1"/>
</dbReference>
<evidence type="ECO:0000256" key="1">
    <source>
        <dbReference type="ARBA" id="ARBA00001966"/>
    </source>
</evidence>
<dbReference type="InterPro" id="IPR023867">
    <property type="entry name" value="Sulphatase_maturase_rSAM"/>
</dbReference>